<dbReference type="EC" id="3.2.1.-" evidence="3"/>
<dbReference type="InterPro" id="IPR012341">
    <property type="entry name" value="6hp_glycosidase-like_sf"/>
</dbReference>
<reference evidence="4" key="1">
    <citation type="journal article" date="2019" name="Int. J. Syst. Evol. Microbiol.">
        <title>The Global Catalogue of Microorganisms (GCM) 10K type strain sequencing project: providing services to taxonomists for standard genome sequencing and annotation.</title>
        <authorList>
            <consortium name="The Broad Institute Genomics Platform"/>
            <consortium name="The Broad Institute Genome Sequencing Center for Infectious Disease"/>
            <person name="Wu L."/>
            <person name="Ma J."/>
        </authorList>
    </citation>
    <scope>NUCLEOTIDE SEQUENCE [LARGE SCALE GENOMIC DNA]</scope>
    <source>
        <strain evidence="4">KACC 11904</strain>
    </source>
</reference>
<dbReference type="GO" id="GO:0016798">
    <property type="term" value="F:hydrolase activity, acting on glycosyl bonds"/>
    <property type="evidence" value="ECO:0007669"/>
    <property type="project" value="UniProtKB-KW"/>
</dbReference>
<dbReference type="Pfam" id="PF12215">
    <property type="entry name" value="Glyco_hydr_116N"/>
    <property type="match status" value="1"/>
</dbReference>
<proteinExistence type="predicted"/>
<dbReference type="PANTHER" id="PTHR12654">
    <property type="entry name" value="BILE ACID BETA-GLUCOSIDASE-RELATED"/>
    <property type="match status" value="1"/>
</dbReference>
<dbReference type="Pfam" id="PF04685">
    <property type="entry name" value="DUF608"/>
    <property type="match status" value="1"/>
</dbReference>
<dbReference type="InterPro" id="IPR008928">
    <property type="entry name" value="6-hairpin_glycosidase_sf"/>
</dbReference>
<dbReference type="SUPFAM" id="SSF48208">
    <property type="entry name" value="Six-hairpin glycosidases"/>
    <property type="match status" value="1"/>
</dbReference>
<dbReference type="EMBL" id="JBHSMJ010000051">
    <property type="protein sequence ID" value="MFC5452355.1"/>
    <property type="molecule type" value="Genomic_DNA"/>
</dbReference>
<dbReference type="Proteomes" id="UP001596044">
    <property type="component" value="Unassembled WGS sequence"/>
</dbReference>
<dbReference type="InterPro" id="IPR024462">
    <property type="entry name" value="GH116_N"/>
</dbReference>
<dbReference type="Gene3D" id="1.50.10.10">
    <property type="match status" value="1"/>
</dbReference>
<sequence length="818" mass="93083">MSMSQEVKSRYQQQRIYTGEATEAAFLLGGIGTGNVSLGSRGELKDWEIFNHPNKGYNLPNSYFAIWAKEEGKSSTAKILQSQFHPPHSRSQGYSPYMGGGLPRMQAARMSGEYPIVRIAFEDTELPVEVALEAYTPFIPLNAGDSGLPAAIMVYRVKNVSPRPVEVTIAGSMINPIGGIGYNAYGGMELSKTGHNVNEFKHHNEMSGLFLHSEKYANTDLAYGDISLVTTNRNVTCKKDWHRGKHFDYVQDFWNDFSTDGRLTDLGYTTPSEDHRTDTGSLGAYETIEPGETKEFRFILAWYFPNRINGWSEQFRVKEQGREITQNYYAHVFDSSWSVAAYILNHNERLEKQTYQFHDALFASTLPSYVLDAISANLTVLRSTTCFWLKDGKFYGFEGSLDRVGSCEGTCTHVWSYAQSIAFLFPELERSMRRTEFLSEVHADGKMNYRAMHVFDTDFIWPGNVTPPGAADGQMGSIMRVFREWRLSGDDAFLKELWPAVQKTLQYGLTHWDLDGDLVFDGEQHNTYDIDFQGPNPLTGILFLGALRAAQEMANYLGETDKAKGYREIYEKSAQRLDDLMWNGEYYVQRLADVDQYLHQLGLGCLSDQMLGQQYAHLYGLGYLLPHEKVKSSIKAVYTYNFKENFFQHVSCQRVYALNDEQGLLLCSWPQGGRPRFPLVYSDEVWTGIEYQVATHLIYEGFIEEGLQLVKAVRDRYDGIRRNPWNEVECGNHYVRSMSSWGLLISLSGFKFNMAEDCIEFEPVIHQEDFTAFWSTGKAWGTYSQWRDEGGERQVSVDVLYGNAACLKVKACGKIFSL</sequence>
<keyword evidence="3" id="KW-0326">Glycosidase</keyword>
<feature type="domain" description="Glycosyl-hydrolase family 116 N-terminal" evidence="2">
    <location>
        <begin position="26"/>
        <end position="349"/>
    </location>
</feature>
<evidence type="ECO:0000313" key="3">
    <source>
        <dbReference type="EMBL" id="MFC5452355.1"/>
    </source>
</evidence>
<evidence type="ECO:0000259" key="2">
    <source>
        <dbReference type="Pfam" id="PF12215"/>
    </source>
</evidence>
<comment type="caution">
    <text evidence="3">The sequence shown here is derived from an EMBL/GenBank/DDBJ whole genome shotgun (WGS) entry which is preliminary data.</text>
</comment>
<evidence type="ECO:0000313" key="4">
    <source>
        <dbReference type="Proteomes" id="UP001596044"/>
    </source>
</evidence>
<evidence type="ECO:0000259" key="1">
    <source>
        <dbReference type="Pfam" id="PF04685"/>
    </source>
</evidence>
<name>A0ABW0KFW5_9BACL</name>
<protein>
    <submittedName>
        <fullName evidence="3">GH116 family glycosyl-hydrolase</fullName>
        <ecNumber evidence="3">3.2.1.-</ecNumber>
    </submittedName>
</protein>
<dbReference type="InterPro" id="IPR006775">
    <property type="entry name" value="GH116_catalytic"/>
</dbReference>
<accession>A0ABW0KFW5</accession>
<dbReference type="RefSeq" id="WP_270880664.1">
    <property type="nucleotide sequence ID" value="NZ_JAQFVF010000034.1"/>
</dbReference>
<dbReference type="InterPro" id="IPR052566">
    <property type="entry name" value="Non-lysos_glucosylceramidase"/>
</dbReference>
<keyword evidence="4" id="KW-1185">Reference proteome</keyword>
<organism evidence="3 4">
    <name type="scientific">Paenibacillus aestuarii</name>
    <dbReference type="NCBI Taxonomy" id="516965"/>
    <lineage>
        <taxon>Bacteria</taxon>
        <taxon>Bacillati</taxon>
        <taxon>Bacillota</taxon>
        <taxon>Bacilli</taxon>
        <taxon>Bacillales</taxon>
        <taxon>Paenibacillaceae</taxon>
        <taxon>Paenibacillus</taxon>
    </lineage>
</organism>
<gene>
    <name evidence="3" type="ORF">ACFPOG_29525</name>
</gene>
<feature type="domain" description="Glycosyl-hydrolase family 116 catalytic region" evidence="1">
    <location>
        <begin position="472"/>
        <end position="743"/>
    </location>
</feature>
<keyword evidence="3" id="KW-0378">Hydrolase</keyword>
<dbReference type="PANTHER" id="PTHR12654:SF0">
    <property type="entry name" value="NON-LYSOSOMAL GLUCOSYLCERAMIDASE"/>
    <property type="match status" value="1"/>
</dbReference>